<keyword evidence="1" id="KW-0472">Membrane</keyword>
<gene>
    <name evidence="2" type="ORF">GO600_08070</name>
</gene>
<name>A0ABY7RRS7_9DEIN</name>
<accession>A0ABY7RRS7</accession>
<evidence type="ECO:0000313" key="2">
    <source>
        <dbReference type="EMBL" id="WCM40051.1"/>
    </source>
</evidence>
<dbReference type="RefSeq" id="WP_028493069.1">
    <property type="nucleotide sequence ID" value="NZ_CP046617.1"/>
</dbReference>
<evidence type="ECO:0000256" key="1">
    <source>
        <dbReference type="SAM" id="Phobius"/>
    </source>
</evidence>
<protein>
    <submittedName>
        <fullName evidence="2">Uncharacterized protein</fullName>
    </submittedName>
</protein>
<dbReference type="Proteomes" id="UP001317488">
    <property type="component" value="Chromosome"/>
</dbReference>
<proteinExistence type="predicted"/>
<feature type="transmembrane region" description="Helical" evidence="1">
    <location>
        <begin position="7"/>
        <end position="27"/>
    </location>
</feature>
<feature type="transmembrane region" description="Helical" evidence="1">
    <location>
        <begin position="33"/>
        <end position="51"/>
    </location>
</feature>
<reference evidence="2 3" key="1">
    <citation type="submission" date="2019-12" db="EMBL/GenBank/DDBJ databases">
        <authorList>
            <person name="An T."/>
        </authorList>
    </citation>
    <scope>NUCLEOTIDE SEQUENCE [LARGE SCALE GENOMIC DNA]</scope>
    <source>
        <strain evidence="2 3">JCM 19900</strain>
    </source>
</reference>
<dbReference type="EMBL" id="CP046617">
    <property type="protein sequence ID" value="WCM40051.1"/>
    <property type="molecule type" value="Genomic_DNA"/>
</dbReference>
<keyword evidence="1" id="KW-0812">Transmembrane</keyword>
<sequence length="123" mass="13361">MDLRYLRFFLGSLTALFAFYLGGHYLLGFPFPTPGILAQLALGALVGVGLGRIYHRIWPLPPVGIGRVVRLLVLLPPAFVLGMGFTLLLGGQVALHFLIPLLAWITPDYGPKNGPTPERPSRG</sequence>
<evidence type="ECO:0000313" key="3">
    <source>
        <dbReference type="Proteomes" id="UP001317488"/>
    </source>
</evidence>
<feature type="transmembrane region" description="Helical" evidence="1">
    <location>
        <begin position="72"/>
        <end position="105"/>
    </location>
</feature>
<organism evidence="2 3">
    <name type="scientific">Thermus antranikianii</name>
    <dbReference type="NCBI Taxonomy" id="88190"/>
    <lineage>
        <taxon>Bacteria</taxon>
        <taxon>Thermotogati</taxon>
        <taxon>Deinococcota</taxon>
        <taxon>Deinococci</taxon>
        <taxon>Thermales</taxon>
        <taxon>Thermaceae</taxon>
        <taxon>Thermus</taxon>
    </lineage>
</organism>
<keyword evidence="1" id="KW-1133">Transmembrane helix</keyword>
<keyword evidence="3" id="KW-1185">Reference proteome</keyword>